<name>A0A1I0BKS3_THASX</name>
<proteinExistence type="predicted"/>
<dbReference type="SUPFAM" id="SSF53474">
    <property type="entry name" value="alpha/beta-Hydrolases"/>
    <property type="match status" value="1"/>
</dbReference>
<reference evidence="3 4" key="1">
    <citation type="submission" date="2016-10" db="EMBL/GenBank/DDBJ databases">
        <authorList>
            <person name="de Groot N.N."/>
        </authorList>
    </citation>
    <scope>NUCLEOTIDE SEQUENCE [LARGE SCALE GENOMIC DNA]</scope>
    <source>
        <strain evidence="3 4">DSM 19706</strain>
    </source>
</reference>
<evidence type="ECO:0000313" key="4">
    <source>
        <dbReference type="Proteomes" id="UP000199308"/>
    </source>
</evidence>
<dbReference type="RefSeq" id="WP_093328160.1">
    <property type="nucleotide sequence ID" value="NZ_AP027363.1"/>
</dbReference>
<dbReference type="InterPro" id="IPR022742">
    <property type="entry name" value="Hydrolase_4"/>
</dbReference>
<accession>A0A1I0BKS3</accession>
<keyword evidence="4" id="KW-1185">Reference proteome</keyword>
<evidence type="ECO:0000313" key="3">
    <source>
        <dbReference type="EMBL" id="SET07530.1"/>
    </source>
</evidence>
<evidence type="ECO:0000259" key="2">
    <source>
        <dbReference type="Pfam" id="PF12146"/>
    </source>
</evidence>
<dbReference type="InterPro" id="IPR029058">
    <property type="entry name" value="AB_hydrolase_fold"/>
</dbReference>
<dbReference type="InterPro" id="IPR053145">
    <property type="entry name" value="AB_hydrolase_Est10"/>
</dbReference>
<dbReference type="Proteomes" id="UP000199308">
    <property type="component" value="Unassembled WGS sequence"/>
</dbReference>
<dbReference type="OrthoDB" id="249225at2"/>
<dbReference type="AlphaFoldDB" id="A0A1I0BKS3"/>
<evidence type="ECO:0000256" key="1">
    <source>
        <dbReference type="SAM" id="SignalP"/>
    </source>
</evidence>
<sequence>MVKQIMLVLSALILINTAYAAEQNVTLKTEQGELAGSLLMPANKSETVVLIIAGSGPTDRNGNNTQMTNNALKMVAQHFAKDGIASLRYDKRGVAASAPAAIAEQDLRFEHYVNDATGWITYLQQQHGFKRIFVAGHSEGSLVGMMATAKSSSAGFISIAGLGRSGDVVLKEQLASNPAVFEQSEPIIDKLVVGETVDNVNPLLNALFRPSIQPYLMSWIKYDPAKEIKRLSVPVLIVQGTTDIQVKEVDAKALSAAYPKAKLVIIEGMNHVLKDAPKERMANFATYMQPDTPLSESLMPAMTSFIKANESL</sequence>
<dbReference type="Gene3D" id="3.40.50.1820">
    <property type="entry name" value="alpha/beta hydrolase"/>
    <property type="match status" value="1"/>
</dbReference>
<feature type="signal peptide" evidence="1">
    <location>
        <begin position="1"/>
        <end position="20"/>
    </location>
</feature>
<dbReference type="Pfam" id="PF12146">
    <property type="entry name" value="Hydrolase_4"/>
    <property type="match status" value="1"/>
</dbReference>
<dbReference type="STRING" id="349064.SAMN05660429_00982"/>
<dbReference type="GO" id="GO:0052689">
    <property type="term" value="F:carboxylic ester hydrolase activity"/>
    <property type="evidence" value="ECO:0007669"/>
    <property type="project" value="TreeGrafter"/>
</dbReference>
<protein>
    <recommendedName>
        <fullName evidence="2">Serine aminopeptidase S33 domain-containing protein</fullName>
    </recommendedName>
</protein>
<keyword evidence="1" id="KW-0732">Signal</keyword>
<organism evidence="3 4">
    <name type="scientific">Thalassotalea agarivorans</name>
    <name type="common">Thalassomonas agarivorans</name>
    <dbReference type="NCBI Taxonomy" id="349064"/>
    <lineage>
        <taxon>Bacteria</taxon>
        <taxon>Pseudomonadati</taxon>
        <taxon>Pseudomonadota</taxon>
        <taxon>Gammaproteobacteria</taxon>
        <taxon>Alteromonadales</taxon>
        <taxon>Colwelliaceae</taxon>
        <taxon>Thalassotalea</taxon>
    </lineage>
</organism>
<feature type="chain" id="PRO_5011503470" description="Serine aminopeptidase S33 domain-containing protein" evidence="1">
    <location>
        <begin position="21"/>
        <end position="312"/>
    </location>
</feature>
<dbReference type="PANTHER" id="PTHR43265">
    <property type="entry name" value="ESTERASE ESTD"/>
    <property type="match status" value="1"/>
</dbReference>
<dbReference type="EMBL" id="FOHK01000004">
    <property type="protein sequence ID" value="SET07530.1"/>
    <property type="molecule type" value="Genomic_DNA"/>
</dbReference>
<dbReference type="PANTHER" id="PTHR43265:SF1">
    <property type="entry name" value="ESTERASE ESTD"/>
    <property type="match status" value="1"/>
</dbReference>
<gene>
    <name evidence="3" type="ORF">SAMN05660429_00982</name>
</gene>
<feature type="domain" description="Serine aminopeptidase S33" evidence="2">
    <location>
        <begin position="73"/>
        <end position="162"/>
    </location>
</feature>